<comment type="subcellular location">
    <subcellularLocation>
        <location evidence="1">Membrane</location>
        <topology evidence="1">Multi-pass membrane protein</topology>
    </subcellularLocation>
</comment>
<feature type="transmembrane region" description="Helical" evidence="6">
    <location>
        <begin position="175"/>
        <end position="191"/>
    </location>
</feature>
<feature type="transmembrane region" description="Helical" evidence="6">
    <location>
        <begin position="113"/>
        <end position="134"/>
    </location>
</feature>
<dbReference type="GO" id="GO:0051301">
    <property type="term" value="P:cell division"/>
    <property type="evidence" value="ECO:0007669"/>
    <property type="project" value="InterPro"/>
</dbReference>
<evidence type="ECO:0000256" key="4">
    <source>
        <dbReference type="ARBA" id="ARBA00022989"/>
    </source>
</evidence>
<evidence type="ECO:0008006" key="9">
    <source>
        <dbReference type="Google" id="ProtNLM"/>
    </source>
</evidence>
<dbReference type="Proteomes" id="UP000037392">
    <property type="component" value="Unassembled WGS sequence"/>
</dbReference>
<feature type="transmembrane region" description="Helical" evidence="6">
    <location>
        <begin position="227"/>
        <end position="244"/>
    </location>
</feature>
<dbReference type="GeneID" id="93162355"/>
<evidence type="ECO:0000313" key="8">
    <source>
        <dbReference type="Proteomes" id="UP000037392"/>
    </source>
</evidence>
<feature type="transmembrane region" description="Helical" evidence="6">
    <location>
        <begin position="256"/>
        <end position="276"/>
    </location>
</feature>
<feature type="transmembrane region" description="Helical" evidence="6">
    <location>
        <begin position="376"/>
        <end position="394"/>
    </location>
</feature>
<accession>A0A0J9C184</accession>
<proteinExistence type="predicted"/>
<dbReference type="RefSeq" id="WP_045092477.1">
    <property type="nucleotide sequence ID" value="NZ_KQ235879.1"/>
</dbReference>
<evidence type="ECO:0000256" key="2">
    <source>
        <dbReference type="ARBA" id="ARBA00022692"/>
    </source>
</evidence>
<gene>
    <name evidence="7" type="ORF">HMPREF9470_03114</name>
</gene>
<protein>
    <recommendedName>
        <fullName evidence="9">FtsW/RodA/SpoVE family cell cycle protein</fullName>
    </recommendedName>
</protein>
<dbReference type="EMBL" id="ADLK01000024">
    <property type="protein sequence ID" value="KMW18204.1"/>
    <property type="molecule type" value="Genomic_DNA"/>
</dbReference>
<feature type="transmembrane region" description="Helical" evidence="6">
    <location>
        <begin position="414"/>
        <end position="431"/>
    </location>
</feature>
<evidence type="ECO:0000313" key="7">
    <source>
        <dbReference type="EMBL" id="KMW18204.1"/>
    </source>
</evidence>
<dbReference type="PANTHER" id="PTHR30474:SF1">
    <property type="entry name" value="PEPTIDOGLYCAN GLYCOSYLTRANSFERASE MRDB"/>
    <property type="match status" value="1"/>
</dbReference>
<dbReference type="PATRIC" id="fig|742734.4.peg.3335"/>
<evidence type="ECO:0000256" key="1">
    <source>
        <dbReference type="ARBA" id="ARBA00004141"/>
    </source>
</evidence>
<reference evidence="7 8" key="1">
    <citation type="submission" date="2011-04" db="EMBL/GenBank/DDBJ databases">
        <title>The Genome Sequence of Clostridium citroniae WAL-19142.</title>
        <authorList>
            <consortium name="The Broad Institute Genome Sequencing Platform"/>
            <person name="Earl A."/>
            <person name="Ward D."/>
            <person name="Feldgarden M."/>
            <person name="Gevers D."/>
            <person name="Warren Y.A."/>
            <person name="Tyrrell K.L."/>
            <person name="Citron D.M."/>
            <person name="Goldstein E.J."/>
            <person name="Daigneault M."/>
            <person name="Allen-Vercoe E."/>
            <person name="Young S.K."/>
            <person name="Zeng Q."/>
            <person name="Gargeya S."/>
            <person name="Fitzgerald M."/>
            <person name="Haas B."/>
            <person name="Abouelleil A."/>
            <person name="Alvarado L."/>
            <person name="Arachchi H.M."/>
            <person name="Berlin A."/>
            <person name="Brown A."/>
            <person name="Chapman S.B."/>
            <person name="Chen Z."/>
            <person name="Dunbar C."/>
            <person name="Freedman E."/>
            <person name="Gearin G."/>
            <person name="Gellesch M."/>
            <person name="Goldberg J."/>
            <person name="Griggs A."/>
            <person name="Gujja S."/>
            <person name="Heilman E.R."/>
            <person name="Heiman D."/>
            <person name="Howarth C."/>
            <person name="Larson L."/>
            <person name="Lui A."/>
            <person name="MacDonald P.J."/>
            <person name="Mehta T."/>
            <person name="Montmayeur A."/>
            <person name="Murphy C."/>
            <person name="Neiman D."/>
            <person name="Pearson M."/>
            <person name="Priest M."/>
            <person name="Roberts A."/>
            <person name="Saif S."/>
            <person name="Shea T."/>
            <person name="Shenoy N."/>
            <person name="Sisk P."/>
            <person name="Stolte C."/>
            <person name="Sykes S."/>
            <person name="White J."/>
            <person name="Yandava C."/>
            <person name="Wortman J."/>
            <person name="Nusbaum C."/>
            <person name="Birren B."/>
        </authorList>
    </citation>
    <scope>NUCLEOTIDE SEQUENCE [LARGE SCALE GENOMIC DNA]</scope>
    <source>
        <strain evidence="7 8">WAL-19142</strain>
    </source>
</reference>
<feature type="transmembrane region" description="Helical" evidence="6">
    <location>
        <begin position="78"/>
        <end position="101"/>
    </location>
</feature>
<dbReference type="OrthoDB" id="9802195at2"/>
<evidence type="ECO:0000256" key="6">
    <source>
        <dbReference type="SAM" id="Phobius"/>
    </source>
</evidence>
<name>A0A0J9C184_9FIRM</name>
<dbReference type="GO" id="GO:0008360">
    <property type="term" value="P:regulation of cell shape"/>
    <property type="evidence" value="ECO:0007669"/>
    <property type="project" value="UniProtKB-KW"/>
</dbReference>
<sequence length="467" mass="51916">MEMHEYLDLLTGQIRNKKAGASVAKEIKSHMEDQAQVYMEQGMGQEEALAEAVRQMGNPVEVGIDMDRIHRPRNNWKLLGAMAVLSLVGLLVQYLCIYRFGGDQLAGTGGGHAFMRQCLYTFLGLAGMALLYFFDYSMFSRYGGGIGFLFLAAIALACILGFARKANGGHSYLKPIMYLFIPVYGGILYRYRGRGYACIAGSLLWLFAAAWVGFGVIGGGISITLDVMFVCCLMFTAALIKNWYQVKHRWLPLSGLGIMSLLLGVLSFVNMAPYQYRRIMAYLNPRAYAKEGSFVTLKVREMISQLKPIGGMQGRGYGLSETPAHVLPWGQSDFVILQAASMWGTLAAFGLAALLILFLSGLFFMVKRQKNQLGQMIGYGCVLILVIETATHLLNNLGILYLSSAGLPFFTFGLYHTVAVYGLLGILFSIYRYQDLVWEPGAEEKNREKGILAYLGKYRIRIERTDV</sequence>
<dbReference type="GO" id="GO:0015648">
    <property type="term" value="F:lipid-linked peptidoglycan transporter activity"/>
    <property type="evidence" value="ECO:0007669"/>
    <property type="project" value="TreeGrafter"/>
</dbReference>
<evidence type="ECO:0000256" key="3">
    <source>
        <dbReference type="ARBA" id="ARBA00022960"/>
    </source>
</evidence>
<keyword evidence="2 6" id="KW-0812">Transmembrane</keyword>
<dbReference type="InterPro" id="IPR001182">
    <property type="entry name" value="FtsW/RodA"/>
</dbReference>
<dbReference type="GO" id="GO:0005886">
    <property type="term" value="C:plasma membrane"/>
    <property type="evidence" value="ECO:0007669"/>
    <property type="project" value="TreeGrafter"/>
</dbReference>
<feature type="transmembrane region" description="Helical" evidence="6">
    <location>
        <begin position="146"/>
        <end position="163"/>
    </location>
</feature>
<dbReference type="InterPro" id="IPR047928">
    <property type="entry name" value="Perm_prefix_1"/>
</dbReference>
<evidence type="ECO:0000256" key="5">
    <source>
        <dbReference type="ARBA" id="ARBA00023136"/>
    </source>
</evidence>
<dbReference type="PANTHER" id="PTHR30474">
    <property type="entry name" value="CELL CYCLE PROTEIN"/>
    <property type="match status" value="1"/>
</dbReference>
<organism evidence="7 8">
    <name type="scientific">[Clostridium] citroniae WAL-19142</name>
    <dbReference type="NCBI Taxonomy" id="742734"/>
    <lineage>
        <taxon>Bacteria</taxon>
        <taxon>Bacillati</taxon>
        <taxon>Bacillota</taxon>
        <taxon>Clostridia</taxon>
        <taxon>Lachnospirales</taxon>
        <taxon>Lachnospiraceae</taxon>
        <taxon>Enterocloster</taxon>
    </lineage>
</organism>
<comment type="caution">
    <text evidence="7">The sequence shown here is derived from an EMBL/GenBank/DDBJ whole genome shotgun (WGS) entry which is preliminary data.</text>
</comment>
<feature type="transmembrane region" description="Helical" evidence="6">
    <location>
        <begin position="342"/>
        <end position="364"/>
    </location>
</feature>
<feature type="transmembrane region" description="Helical" evidence="6">
    <location>
        <begin position="203"/>
        <end position="221"/>
    </location>
</feature>
<dbReference type="NCBIfam" id="NF038403">
    <property type="entry name" value="perm_prefix_1"/>
    <property type="match status" value="1"/>
</dbReference>
<keyword evidence="4 6" id="KW-1133">Transmembrane helix</keyword>
<dbReference type="AlphaFoldDB" id="A0A0J9C184"/>
<keyword evidence="3" id="KW-0133">Cell shape</keyword>
<dbReference type="Pfam" id="PF01098">
    <property type="entry name" value="FTSW_RODA_SPOVE"/>
    <property type="match status" value="1"/>
</dbReference>
<keyword evidence="5 6" id="KW-0472">Membrane</keyword>
<dbReference type="GO" id="GO:0032153">
    <property type="term" value="C:cell division site"/>
    <property type="evidence" value="ECO:0007669"/>
    <property type="project" value="TreeGrafter"/>
</dbReference>